<keyword evidence="2" id="KW-1185">Reference proteome</keyword>
<accession>A0AAQ3NJP1</accession>
<reference evidence="1 2" key="1">
    <citation type="journal article" date="2023" name="Life. Sci Alliance">
        <title>Evolutionary insights into 3D genome organization and epigenetic landscape of Vigna mungo.</title>
        <authorList>
            <person name="Junaid A."/>
            <person name="Singh B."/>
            <person name="Bhatia S."/>
        </authorList>
    </citation>
    <scope>NUCLEOTIDE SEQUENCE [LARGE SCALE GENOMIC DNA]</scope>
    <source>
        <strain evidence="1">Urdbean</strain>
    </source>
</reference>
<evidence type="ECO:0000313" key="2">
    <source>
        <dbReference type="Proteomes" id="UP001374535"/>
    </source>
</evidence>
<name>A0AAQ3NJP1_VIGMU</name>
<dbReference type="Proteomes" id="UP001374535">
    <property type="component" value="Chromosome 5"/>
</dbReference>
<dbReference type="AlphaFoldDB" id="A0AAQ3NJP1"/>
<feature type="non-terminal residue" evidence="1">
    <location>
        <position position="114"/>
    </location>
</feature>
<gene>
    <name evidence="1" type="ORF">V8G54_014623</name>
</gene>
<organism evidence="1 2">
    <name type="scientific">Vigna mungo</name>
    <name type="common">Black gram</name>
    <name type="synonym">Phaseolus mungo</name>
    <dbReference type="NCBI Taxonomy" id="3915"/>
    <lineage>
        <taxon>Eukaryota</taxon>
        <taxon>Viridiplantae</taxon>
        <taxon>Streptophyta</taxon>
        <taxon>Embryophyta</taxon>
        <taxon>Tracheophyta</taxon>
        <taxon>Spermatophyta</taxon>
        <taxon>Magnoliopsida</taxon>
        <taxon>eudicotyledons</taxon>
        <taxon>Gunneridae</taxon>
        <taxon>Pentapetalae</taxon>
        <taxon>rosids</taxon>
        <taxon>fabids</taxon>
        <taxon>Fabales</taxon>
        <taxon>Fabaceae</taxon>
        <taxon>Papilionoideae</taxon>
        <taxon>50 kb inversion clade</taxon>
        <taxon>NPAAA clade</taxon>
        <taxon>indigoferoid/millettioid clade</taxon>
        <taxon>Phaseoleae</taxon>
        <taxon>Vigna</taxon>
    </lineage>
</organism>
<proteinExistence type="predicted"/>
<dbReference type="EMBL" id="CP144696">
    <property type="protein sequence ID" value="WVZ10093.1"/>
    <property type="molecule type" value="Genomic_DNA"/>
</dbReference>
<protein>
    <submittedName>
        <fullName evidence="1">Uncharacterized protein</fullName>
    </submittedName>
</protein>
<sequence>FGLALPSHDKYRRFNSFLLIKFACLASHSFGTFSRPMILSLPPRFKLCNSAKPHPGFEPTTKMLSVLRCLNLPIFGGISCVGSMPSITICLRSCIIYSTLYFQHPPLLCFFHFQ</sequence>
<evidence type="ECO:0000313" key="1">
    <source>
        <dbReference type="EMBL" id="WVZ10093.1"/>
    </source>
</evidence>